<dbReference type="InterPro" id="IPR050661">
    <property type="entry name" value="BglG_antiterminators"/>
</dbReference>
<dbReference type="CDD" id="cd00211">
    <property type="entry name" value="PTS_IIA_fru"/>
    <property type="match status" value="1"/>
</dbReference>
<dbReference type="Gene3D" id="3.40.930.10">
    <property type="entry name" value="Mannitol-specific EII, Chain A"/>
    <property type="match status" value="1"/>
</dbReference>
<feature type="domain" description="PTS EIIA type-2" evidence="5">
    <location>
        <begin position="513"/>
        <end position="654"/>
    </location>
</feature>
<evidence type="ECO:0000313" key="8">
    <source>
        <dbReference type="Proteomes" id="UP000030008"/>
    </source>
</evidence>
<evidence type="ECO:0000256" key="2">
    <source>
        <dbReference type="ARBA" id="ARBA00023015"/>
    </source>
</evidence>
<gene>
    <name evidence="7" type="ORF">CIAN88_04805</name>
</gene>
<evidence type="ECO:0000259" key="5">
    <source>
        <dbReference type="PROSITE" id="PS51094"/>
    </source>
</evidence>
<keyword evidence="3" id="KW-0010">Activator</keyword>
<evidence type="ECO:0000256" key="4">
    <source>
        <dbReference type="ARBA" id="ARBA00023163"/>
    </source>
</evidence>
<reference evidence="7 8" key="1">
    <citation type="submission" date="2014-08" db="EMBL/GenBank/DDBJ databases">
        <title>Clostridium innocuum, an unnegligible vancomycin-resistant pathogen causing extra-intestinal infections.</title>
        <authorList>
            <person name="Feng Y."/>
            <person name="Chiu C.-H."/>
        </authorList>
    </citation>
    <scope>NUCLEOTIDE SEQUENCE [LARGE SCALE GENOMIC DNA]</scope>
    <source>
        <strain evidence="7 8">AN88</strain>
    </source>
</reference>
<keyword evidence="1" id="KW-0677">Repeat</keyword>
<dbReference type="InterPro" id="IPR011608">
    <property type="entry name" value="PRD"/>
</dbReference>
<dbReference type="Pfam" id="PF05043">
    <property type="entry name" value="Mga"/>
    <property type="match status" value="1"/>
</dbReference>
<dbReference type="SUPFAM" id="SSF63520">
    <property type="entry name" value="PTS-regulatory domain, PRD"/>
    <property type="match status" value="2"/>
</dbReference>
<dbReference type="PANTHER" id="PTHR30185:SF18">
    <property type="entry name" value="TRANSCRIPTIONAL REGULATOR MTLR"/>
    <property type="match status" value="1"/>
</dbReference>
<evidence type="ECO:0000259" key="6">
    <source>
        <dbReference type="PROSITE" id="PS51372"/>
    </source>
</evidence>
<dbReference type="PROSITE" id="PS51372">
    <property type="entry name" value="PRD_2"/>
    <property type="match status" value="2"/>
</dbReference>
<dbReference type="SUPFAM" id="SSF55804">
    <property type="entry name" value="Phoshotransferase/anion transport protein"/>
    <property type="match status" value="1"/>
</dbReference>
<name>A0A099IB54_CLOIN</name>
<sequence>MKSEKENYYIKEILKILVQGDIVATGKIASMIALSEKATRNKLEHLQNYLQENQLGSIEKKPRVGIWLNMDEQQKEKMLRLLDGAEHFSVGYDATQRVRETLQIFFRMMPRETITTQKLAEELYLSPPTVLKVMKDCEKWLAPYGIEINNERSRGCSLKYDETSYRIALKDYIMLDHDLDETRRQTQDFFSNIDIDLIKKAIIETENEWNYRFTDTSFYEILIYCCLAYQRKDFSTPLRIAQEDQEILERYNEYPFTIAIFKKLHEKMHVIFSNEDVMFLATQILCSKFIGINNAVDMISNISKYDQKILNFIDEMLVTIGNILEVDLTNDSKLRESLIFHMRPTIFRLRYGSPQSNSLVNFIKTEYKTVFRAAWSISMMFENTFGLQITEDELGYIVLYIQSALERRNQRYSAILLAESNLGHAQLLSERIRKTVPEISSLKVISHHDFKLYEHPDEDIIISSKLLKETDRRIIVIPNLLSDTGIGMLRSFMDNLNLRVSEEINPFEPICFQLFSPELMFINTSFDTKEELLKYMCERMELKGYVTGKFYDSVMEREKATTTSIGNRVALPHGAMSEVNESHVAIAVLPEPIVWDDDRVDVIFLLGFKMSTHEEIRRIQSFYKQYISLIETDEKVKIIRSKKSNLELYRYLIQ</sequence>
<dbReference type="GO" id="GO:0006355">
    <property type="term" value="P:regulation of DNA-templated transcription"/>
    <property type="evidence" value="ECO:0007669"/>
    <property type="project" value="InterPro"/>
</dbReference>
<dbReference type="Gene3D" id="1.10.1790.10">
    <property type="entry name" value="PRD domain"/>
    <property type="match status" value="1"/>
</dbReference>
<dbReference type="InterPro" id="IPR007737">
    <property type="entry name" value="Mga_HTH"/>
</dbReference>
<organism evidence="7 8">
    <name type="scientific">Clostridium innocuum</name>
    <dbReference type="NCBI Taxonomy" id="1522"/>
    <lineage>
        <taxon>Bacteria</taxon>
        <taxon>Bacillati</taxon>
        <taxon>Bacillota</taxon>
        <taxon>Clostridia</taxon>
        <taxon>Eubacteriales</taxon>
        <taxon>Clostridiaceae</taxon>
        <taxon>Clostridium</taxon>
    </lineage>
</organism>
<protein>
    <submittedName>
        <fullName evidence="7">Transcriptional antiterminator</fullName>
    </submittedName>
</protein>
<accession>A0A099IB54</accession>
<dbReference type="PANTHER" id="PTHR30185">
    <property type="entry name" value="CRYPTIC BETA-GLUCOSIDE BGL OPERON ANTITERMINATOR"/>
    <property type="match status" value="1"/>
</dbReference>
<feature type="domain" description="PRD" evidence="6">
    <location>
        <begin position="304"/>
        <end position="411"/>
    </location>
</feature>
<evidence type="ECO:0000256" key="1">
    <source>
        <dbReference type="ARBA" id="ARBA00022737"/>
    </source>
</evidence>
<comment type="caution">
    <text evidence="7">The sequence shown here is derived from an EMBL/GenBank/DDBJ whole genome shotgun (WGS) entry which is preliminary data.</text>
</comment>
<evidence type="ECO:0000256" key="3">
    <source>
        <dbReference type="ARBA" id="ARBA00023159"/>
    </source>
</evidence>
<dbReference type="PROSITE" id="PS00372">
    <property type="entry name" value="PTS_EIIA_TYPE_2_HIS"/>
    <property type="match status" value="1"/>
</dbReference>
<keyword evidence="2" id="KW-0805">Transcription regulation</keyword>
<keyword evidence="4" id="KW-0804">Transcription</keyword>
<dbReference type="Proteomes" id="UP000030008">
    <property type="component" value="Unassembled WGS sequence"/>
</dbReference>
<evidence type="ECO:0000313" key="7">
    <source>
        <dbReference type="EMBL" id="KGJ54183.1"/>
    </source>
</evidence>
<feature type="domain" description="PRD" evidence="6">
    <location>
        <begin position="189"/>
        <end position="294"/>
    </location>
</feature>
<dbReference type="InterPro" id="IPR036634">
    <property type="entry name" value="PRD_sf"/>
</dbReference>
<dbReference type="EMBL" id="JQIF01000020">
    <property type="protein sequence ID" value="KGJ54183.1"/>
    <property type="molecule type" value="Genomic_DNA"/>
</dbReference>
<dbReference type="Pfam" id="PF00359">
    <property type="entry name" value="PTS_EIIA_2"/>
    <property type="match status" value="1"/>
</dbReference>
<dbReference type="RefSeq" id="WP_044904369.1">
    <property type="nucleotide sequence ID" value="NZ_CP022722.1"/>
</dbReference>
<dbReference type="InterPro" id="IPR002178">
    <property type="entry name" value="PTS_EIIA_type-2_dom"/>
</dbReference>
<dbReference type="PROSITE" id="PS51094">
    <property type="entry name" value="PTS_EIIA_TYPE_2"/>
    <property type="match status" value="1"/>
</dbReference>
<dbReference type="Pfam" id="PF00874">
    <property type="entry name" value="PRD"/>
    <property type="match status" value="2"/>
</dbReference>
<proteinExistence type="predicted"/>
<dbReference type="InterPro" id="IPR016152">
    <property type="entry name" value="PTrfase/Anion_transptr"/>
</dbReference>
<dbReference type="AlphaFoldDB" id="A0A099IB54"/>